<sequence>MDAYSHIDIVKKIAVQLDEVELQKRVRVIYACESGSRAWGFESIDSDFDVRFLYIHPVKWYLRINAGRDVIERPIDEQIDMSGWDLRKALQLLRKSNPPLLEWLRSPIVYRQVSPAISQINALVPEYYSPRACYYHYLHMAKGNNREYLQGQEVWVKKYFYVLRPVLACLWIEREYGVVPMEFSKLVERVVDNVNVLQAINDLVRRKRAGEELDRGPRIPAISNFLDKELAHLLSASQDLPSVPITVEPLDRVFRAIITSQNI</sequence>
<protein>
    <recommendedName>
        <fullName evidence="2">Nucleotidyltransferase</fullName>
    </recommendedName>
</protein>
<evidence type="ECO:0008006" key="2">
    <source>
        <dbReference type="Google" id="ProtNLM"/>
    </source>
</evidence>
<name>A0A0F9GS62_9ZZZZ</name>
<proteinExistence type="predicted"/>
<dbReference type="PANTHER" id="PTHR34817">
    <property type="entry name" value="NUCLEOTIDYLTRANSFERASE"/>
    <property type="match status" value="1"/>
</dbReference>
<organism evidence="1">
    <name type="scientific">marine sediment metagenome</name>
    <dbReference type="NCBI Taxonomy" id="412755"/>
    <lineage>
        <taxon>unclassified sequences</taxon>
        <taxon>metagenomes</taxon>
        <taxon>ecological metagenomes</taxon>
    </lineage>
</organism>
<gene>
    <name evidence="1" type="ORF">LCGC14_1792350</name>
</gene>
<accession>A0A0F9GS62</accession>
<dbReference type="PANTHER" id="PTHR34817:SF2">
    <property type="entry name" value="NUCLEOTIDYLTRANSFERASE"/>
    <property type="match status" value="1"/>
</dbReference>
<dbReference type="EMBL" id="LAZR01017140">
    <property type="protein sequence ID" value="KKM01645.1"/>
    <property type="molecule type" value="Genomic_DNA"/>
</dbReference>
<reference evidence="1" key="1">
    <citation type="journal article" date="2015" name="Nature">
        <title>Complex archaea that bridge the gap between prokaryotes and eukaryotes.</title>
        <authorList>
            <person name="Spang A."/>
            <person name="Saw J.H."/>
            <person name="Jorgensen S.L."/>
            <person name="Zaremba-Niedzwiedzka K."/>
            <person name="Martijn J."/>
            <person name="Lind A.E."/>
            <person name="van Eijk R."/>
            <person name="Schleper C."/>
            <person name="Guy L."/>
            <person name="Ettema T.J."/>
        </authorList>
    </citation>
    <scope>NUCLEOTIDE SEQUENCE</scope>
</reference>
<evidence type="ECO:0000313" key="1">
    <source>
        <dbReference type="EMBL" id="KKM01645.1"/>
    </source>
</evidence>
<dbReference type="Pfam" id="PF10127">
    <property type="entry name" value="RlaP"/>
    <property type="match status" value="1"/>
</dbReference>
<dbReference type="AlphaFoldDB" id="A0A0F9GS62"/>
<comment type="caution">
    <text evidence="1">The sequence shown here is derived from an EMBL/GenBank/DDBJ whole genome shotgun (WGS) entry which is preliminary data.</text>
</comment>
<dbReference type="InterPro" id="IPR018775">
    <property type="entry name" value="RlaP"/>
</dbReference>